<name>A0ABV4QHG7_9ACTN</name>
<gene>
    <name evidence="3" type="ORF">SM611_23885</name>
</gene>
<dbReference type="PANTHER" id="PTHR46553">
    <property type="entry name" value="ADENINE NUCLEOTIDE ALPHA HYDROLASES-LIKE SUPERFAMILY PROTEIN"/>
    <property type="match status" value="1"/>
</dbReference>
<protein>
    <submittedName>
        <fullName evidence="3">Universal stress protein</fullName>
    </submittedName>
</protein>
<feature type="domain" description="UspA" evidence="2">
    <location>
        <begin position="143"/>
        <end position="276"/>
    </location>
</feature>
<dbReference type="InterPro" id="IPR006015">
    <property type="entry name" value="Universal_stress_UspA"/>
</dbReference>
<evidence type="ECO:0000256" key="1">
    <source>
        <dbReference type="ARBA" id="ARBA00008791"/>
    </source>
</evidence>
<keyword evidence="4" id="KW-1185">Reference proteome</keyword>
<dbReference type="Gene3D" id="3.40.50.620">
    <property type="entry name" value="HUPs"/>
    <property type="match status" value="2"/>
</dbReference>
<dbReference type="SUPFAM" id="SSF52402">
    <property type="entry name" value="Adenine nucleotide alpha hydrolases-like"/>
    <property type="match status" value="2"/>
</dbReference>
<dbReference type="InterPro" id="IPR006016">
    <property type="entry name" value="UspA"/>
</dbReference>
<dbReference type="Pfam" id="PF00582">
    <property type="entry name" value="Usp"/>
    <property type="match status" value="2"/>
</dbReference>
<comment type="caution">
    <text evidence="3">The sequence shown here is derived from an EMBL/GenBank/DDBJ whole genome shotgun (WGS) entry which is preliminary data.</text>
</comment>
<organism evidence="3 4">
    <name type="scientific">Actinomadura monticuli</name>
    <dbReference type="NCBI Taxonomy" id="3097367"/>
    <lineage>
        <taxon>Bacteria</taxon>
        <taxon>Bacillati</taxon>
        <taxon>Actinomycetota</taxon>
        <taxon>Actinomycetes</taxon>
        <taxon>Streptosporangiales</taxon>
        <taxon>Thermomonosporaceae</taxon>
        <taxon>Actinomadura</taxon>
    </lineage>
</organism>
<dbReference type="InterPro" id="IPR014729">
    <property type="entry name" value="Rossmann-like_a/b/a_fold"/>
</dbReference>
<dbReference type="EMBL" id="JAXCEI010000010">
    <property type="protein sequence ID" value="MFA1541984.1"/>
    <property type="molecule type" value="Genomic_DNA"/>
</dbReference>
<dbReference type="PANTHER" id="PTHR46553:SF3">
    <property type="entry name" value="ADENINE NUCLEOTIDE ALPHA HYDROLASES-LIKE SUPERFAMILY PROTEIN"/>
    <property type="match status" value="1"/>
</dbReference>
<feature type="domain" description="UspA" evidence="2">
    <location>
        <begin position="7"/>
        <end position="136"/>
    </location>
</feature>
<evidence type="ECO:0000259" key="2">
    <source>
        <dbReference type="Pfam" id="PF00582"/>
    </source>
</evidence>
<proteinExistence type="inferred from homology"/>
<dbReference type="RefSeq" id="WP_371952137.1">
    <property type="nucleotide sequence ID" value="NZ_JAXCEI010000010.1"/>
</dbReference>
<dbReference type="PRINTS" id="PR01438">
    <property type="entry name" value="UNVRSLSTRESS"/>
</dbReference>
<accession>A0ABV4QHG7</accession>
<reference evidence="3 4" key="1">
    <citation type="submission" date="2023-11" db="EMBL/GenBank/DDBJ databases">
        <title>Actinomadura monticuli sp. nov., isolated from volcanic ash.</title>
        <authorList>
            <person name="Lee S.D."/>
            <person name="Yang H."/>
            <person name="Kim I.S."/>
        </authorList>
    </citation>
    <scope>NUCLEOTIDE SEQUENCE [LARGE SCALE GENOMIC DNA]</scope>
    <source>
        <strain evidence="3 4">DLS-62</strain>
    </source>
</reference>
<comment type="similarity">
    <text evidence="1">Belongs to the universal stress protein A family.</text>
</comment>
<sequence length="280" mass="28664">MTDRRGVVVGYDGSGQSEEAVRWAAEEARLRGVPLTVAHAWEMYAAVGPMAVPVADLRAAAEEVAAEGAKHAREETGDVHAVLGRGGPTTALMEAAAGAELVVVGSRGRGGFAGLVLGSTAVELAAHAPCPVVVVRERRAEGPVVVGVDGSAASLEAIGLAFTEARLRGAELVALTAWPADAEPGPAPLVDAEVLREFAGERLARLVAPWREKFPDVPVRTEVVTGPPRQVLLAAAKDAGLLVVGSRGLGGFRGLLLGSVGHALLHHAACPVAVTPAPRD</sequence>
<evidence type="ECO:0000313" key="4">
    <source>
        <dbReference type="Proteomes" id="UP001569963"/>
    </source>
</evidence>
<evidence type="ECO:0000313" key="3">
    <source>
        <dbReference type="EMBL" id="MFA1541984.1"/>
    </source>
</evidence>
<dbReference type="Proteomes" id="UP001569963">
    <property type="component" value="Unassembled WGS sequence"/>
</dbReference>